<accession>A0A1E3KX35</accession>
<organism evidence="1 2">
    <name type="scientific">Paenibacillus nuruki</name>
    <dbReference type="NCBI Taxonomy" id="1886670"/>
    <lineage>
        <taxon>Bacteria</taxon>
        <taxon>Bacillati</taxon>
        <taxon>Bacillota</taxon>
        <taxon>Bacilli</taxon>
        <taxon>Bacillales</taxon>
        <taxon>Paenibacillaceae</taxon>
        <taxon>Paenibacillus</taxon>
    </lineage>
</organism>
<name>A0A1E3KX35_9BACL</name>
<evidence type="ECO:0000313" key="1">
    <source>
        <dbReference type="EMBL" id="ODP26024.1"/>
    </source>
</evidence>
<dbReference type="EMBL" id="MDER01000101">
    <property type="protein sequence ID" value="ODP26024.1"/>
    <property type="molecule type" value="Genomic_DNA"/>
</dbReference>
<proteinExistence type="predicted"/>
<dbReference type="AlphaFoldDB" id="A0A1E3KX35"/>
<dbReference type="STRING" id="1886670.PTI45_04633"/>
<keyword evidence="2" id="KW-1185">Reference proteome</keyword>
<dbReference type="RefSeq" id="WP_069329931.1">
    <property type="nucleotide sequence ID" value="NZ_MDER01000101.1"/>
</dbReference>
<comment type="caution">
    <text evidence="1">The sequence shown here is derived from an EMBL/GenBank/DDBJ whole genome shotgun (WGS) entry which is preliminary data.</text>
</comment>
<reference evidence="1 2" key="1">
    <citation type="submission" date="2016-08" db="EMBL/GenBank/DDBJ databases">
        <title>Genome sequencing of Paenibacillus sp. TI45-13ar, isolated from Korean traditional nuruk.</title>
        <authorList>
            <person name="Kim S.-J."/>
        </authorList>
    </citation>
    <scope>NUCLEOTIDE SEQUENCE [LARGE SCALE GENOMIC DNA]</scope>
    <source>
        <strain evidence="1 2">TI45-13ar</strain>
    </source>
</reference>
<gene>
    <name evidence="1" type="ORF">PTI45_04633</name>
</gene>
<dbReference type="Proteomes" id="UP000094578">
    <property type="component" value="Unassembled WGS sequence"/>
</dbReference>
<protein>
    <submittedName>
        <fullName evidence="1">Uncharacterized protein</fullName>
    </submittedName>
</protein>
<evidence type="ECO:0000313" key="2">
    <source>
        <dbReference type="Proteomes" id="UP000094578"/>
    </source>
</evidence>
<sequence length="120" mass="13567">MSINQSHEKNNALLIEKIKSTLMQKSHSFCLRSNEILRFEVRNEGQVIQYINDAEDNELTKVFALSAESLSTFFEIIELQFNEIDTILQANVEVELTIILSGSNNVGSAKLTVNEQIPHS</sequence>